<dbReference type="Proteomes" id="UP001198565">
    <property type="component" value="Unassembled WGS sequence"/>
</dbReference>
<organism evidence="1 2">
    <name type="scientific">Streptantibioticus parmotrematis</name>
    <dbReference type="NCBI Taxonomy" id="2873249"/>
    <lineage>
        <taxon>Bacteria</taxon>
        <taxon>Bacillati</taxon>
        <taxon>Actinomycetota</taxon>
        <taxon>Actinomycetes</taxon>
        <taxon>Kitasatosporales</taxon>
        <taxon>Streptomycetaceae</taxon>
        <taxon>Streptantibioticus</taxon>
    </lineage>
</organism>
<accession>A0ABS7QTZ5</accession>
<protein>
    <submittedName>
        <fullName evidence="1">Uncharacterized protein</fullName>
    </submittedName>
</protein>
<dbReference type="RefSeq" id="WP_222979098.1">
    <property type="nucleotide sequence ID" value="NZ_JAINVZ010000011.1"/>
</dbReference>
<dbReference type="EMBL" id="JAINVZ010000011">
    <property type="protein sequence ID" value="MBY8886673.1"/>
    <property type="molecule type" value="Genomic_DNA"/>
</dbReference>
<evidence type="ECO:0000313" key="2">
    <source>
        <dbReference type="Proteomes" id="UP001198565"/>
    </source>
</evidence>
<proteinExistence type="predicted"/>
<evidence type="ECO:0000313" key="1">
    <source>
        <dbReference type="EMBL" id="MBY8886673.1"/>
    </source>
</evidence>
<comment type="caution">
    <text evidence="1">The sequence shown here is derived from an EMBL/GenBank/DDBJ whole genome shotgun (WGS) entry which is preliminary data.</text>
</comment>
<keyword evidence="2" id="KW-1185">Reference proteome</keyword>
<name>A0ABS7QTZ5_9ACTN</name>
<sequence>MSTLPDTITPSVRRPRIDGRLVAAREAARLKLAFVRRGYGDVSVEPEVTKNDRAVVTVRLDPIRACWLAKEIQR</sequence>
<gene>
    <name evidence="1" type="ORF">K7472_17635</name>
</gene>
<reference evidence="1 2" key="1">
    <citation type="submission" date="2021-08" db="EMBL/GenBank/DDBJ databases">
        <title>Streptomyces sp. PTM05 isolated from lichen.</title>
        <authorList>
            <person name="Somphong A."/>
            <person name="Phongsopitanun W."/>
            <person name="Tanasupawat S."/>
        </authorList>
    </citation>
    <scope>NUCLEOTIDE SEQUENCE [LARGE SCALE GENOMIC DNA]</scope>
    <source>
        <strain evidence="1 2">Ptm05</strain>
    </source>
</reference>